<sequence>MKASHRWLLRSVHLLSHVWPLVEAENVFRTFGRYQPTRRRSQSPFRPRRISGVCFKGLEILTFLTQCARSVASTGALDSLLSKHKLGPLLPNILEALASPKSDDTVSNELVDIIGFEHVDIVEKLMNKRVSLTDEVCHVNGSGIRPHHVTVGSSDDPVDVSLSHADARRRIEDTLRQNATRPLYTGVAVSISSAPEDLPHIYTSSTSGGKLLSQFGTKYAQLQGTTRIQNEDYVEVILPAARPIPPRTAERSVLISELDELAKGSFPGYTSLNRMQSIVFPTAYGSNENMLVCAPTGAGKTDVAMLTVLRVLSQNRTIAHHGSRIAPSIDKNSFKIIYVAPMKALASEIVRKLGKRLQWLGIQVRELTGDMQLTRKEISETQIIVTTPEKWDVVTRKPTGEGELASKLKLLIIDEVHLLNDERGAVIETIVARTLRQVESTQSVIRIVGLSATLPNYRDVSDFLCVRPQSGLFFFDSSFRPVPLEQHFLGVPGKPGSPQSRKNLDRAAYLKVSELVEQGHQVMVFVHSRKDTVKTATDMKETATIDDKLDLYSCEDHPQWALFRRSIGESRNKEMKQLFDHGFGIHHAGMLRSDRNLMERMFEARAIKVLCCTATLAWGVNLPAHAVVIKGTQIYDSSKGSFSDLSVLDVLQVFGRAGRPGLETSGEGYICTTIDKLDYYVQAVTSQHPIESQFTSGMTDSLNAEISLGTVANADEAVRWLGYTYMLVRMKKNPLQYGMGWEEPAEDPDLGKRRLHLVEVHAKRLQAAGMIHIANGHDYVILDHKFKSAMTEADVFGLLSKCSEFEQIQLRESEGKELKRLQDIVPCDVEGDGVNTKDAKVNILLQSFISRLQIEDFALISDMAFVAQNGGRICRALLELALSAKWANVAAVLIGLCKAFEKQMWPYEHPLRQFDLKADILYNLERYDKEERYPTELALMSAAELGELVRLNERHGEALLNAAKQFPSLQMSCLVRPISSDVLRLVVAVTRSFEWTPRLHNPIEPFWLWVEDSSGTHILQSTYLTFRENTRAQRVNFIIPAPESTVDSFVTLRIFSDRWLSSEDESSVDLSCIHLPTESQVYTPRLNLPFLTPSIIEEKLSKTMVSRNIREFNAIQTQVFWSLMHTQMNALVAGPSTCGKSFMGNLLITTLMHSAPKSWVLLVSPKKSTTADSISGLYSIAKAADINVEQPQGHALFEAPKSKVIRVALATAVLENVMAVIHEISHPPTLVLCEDLDQLDSSYELAVSLLRNCLRSSPTRFVGFSRSLSDPSDVAAWLGVDPLGLHSFRANDREQELKTTTHTSSIPYSGALFKTMVKPVFAAIQGSTPAIVFVPSKGHCRSSAQDLIAQCTINLFVETAFLPDSVSPHFLEDHLARLRDGSLVDFVSRGVGIIHSGILKNDRRIMLELYAEGIVRVLVVHHEWCWQLPVRATTVVVMGTQYIHFDDQGSERQLRDYDLVTLAQMQSKAIQQSGTGFFHLFCSAEDRDTFTRFLNVGLPLESQLLESSELRMLSGSLKHCSKQDKVDVLSHTYLARRIISNPTFYDMPRNIPDELLSRIVDKLDQ</sequence>
<evidence type="ECO:0000313" key="8">
    <source>
        <dbReference type="EMBL" id="EIW82415.1"/>
    </source>
</evidence>
<feature type="chain" id="PRO_5024284324" evidence="5">
    <location>
        <begin position="25"/>
        <end position="1565"/>
    </location>
</feature>
<dbReference type="Gene3D" id="1.10.3380.10">
    <property type="entry name" value="Sec63 N-terminal domain-like domain"/>
    <property type="match status" value="1"/>
</dbReference>
<protein>
    <submittedName>
        <fullName evidence="8">Sec63-domain-containing protein</fullName>
    </submittedName>
</protein>
<dbReference type="GeneID" id="19207658"/>
<keyword evidence="1" id="KW-0547">Nucleotide-binding</keyword>
<dbReference type="SUPFAM" id="SSF52540">
    <property type="entry name" value="P-loop containing nucleoside triphosphate hydrolases"/>
    <property type="match status" value="3"/>
</dbReference>
<feature type="signal peptide" evidence="5">
    <location>
        <begin position="1"/>
        <end position="24"/>
    </location>
</feature>
<keyword evidence="5" id="KW-0732">Signal</keyword>
<evidence type="ECO:0000259" key="7">
    <source>
        <dbReference type="PROSITE" id="PS51194"/>
    </source>
</evidence>
<gene>
    <name evidence="8" type="ORF">CONPUDRAFT_54354</name>
</gene>
<name>A0A5M3MUL9_CONPW</name>
<dbReference type="OrthoDB" id="5575at2759"/>
<dbReference type="PANTHER" id="PTHR47961:SF13">
    <property type="entry name" value="ACTIVATING SIGNAL COINTEGRATOR 1 COMPLEX SUBUNIT 3"/>
    <property type="match status" value="1"/>
</dbReference>
<dbReference type="InterPro" id="IPR027417">
    <property type="entry name" value="P-loop_NTPase"/>
</dbReference>
<reference evidence="9" key="1">
    <citation type="journal article" date="2012" name="Science">
        <title>The Paleozoic origin of enzymatic lignin decomposition reconstructed from 31 fungal genomes.</title>
        <authorList>
            <person name="Floudas D."/>
            <person name="Binder M."/>
            <person name="Riley R."/>
            <person name="Barry K."/>
            <person name="Blanchette R.A."/>
            <person name="Henrissat B."/>
            <person name="Martinez A.T."/>
            <person name="Otillar R."/>
            <person name="Spatafora J.W."/>
            <person name="Yadav J.S."/>
            <person name="Aerts A."/>
            <person name="Benoit I."/>
            <person name="Boyd A."/>
            <person name="Carlson A."/>
            <person name="Copeland A."/>
            <person name="Coutinho P.M."/>
            <person name="de Vries R.P."/>
            <person name="Ferreira P."/>
            <person name="Findley K."/>
            <person name="Foster B."/>
            <person name="Gaskell J."/>
            <person name="Glotzer D."/>
            <person name="Gorecki P."/>
            <person name="Heitman J."/>
            <person name="Hesse C."/>
            <person name="Hori C."/>
            <person name="Igarashi K."/>
            <person name="Jurgens J.A."/>
            <person name="Kallen N."/>
            <person name="Kersten P."/>
            <person name="Kohler A."/>
            <person name="Kuees U."/>
            <person name="Kumar T.K.A."/>
            <person name="Kuo A."/>
            <person name="LaButti K."/>
            <person name="Larrondo L.F."/>
            <person name="Lindquist E."/>
            <person name="Ling A."/>
            <person name="Lombard V."/>
            <person name="Lucas S."/>
            <person name="Lundell T."/>
            <person name="Martin R."/>
            <person name="McLaughlin D.J."/>
            <person name="Morgenstern I."/>
            <person name="Morin E."/>
            <person name="Murat C."/>
            <person name="Nagy L.G."/>
            <person name="Nolan M."/>
            <person name="Ohm R.A."/>
            <person name="Patyshakuliyeva A."/>
            <person name="Rokas A."/>
            <person name="Ruiz-Duenas F.J."/>
            <person name="Sabat G."/>
            <person name="Salamov A."/>
            <person name="Samejima M."/>
            <person name="Schmutz J."/>
            <person name="Slot J.C."/>
            <person name="St John F."/>
            <person name="Stenlid J."/>
            <person name="Sun H."/>
            <person name="Sun S."/>
            <person name="Syed K."/>
            <person name="Tsang A."/>
            <person name="Wiebenga A."/>
            <person name="Young D."/>
            <person name="Pisabarro A."/>
            <person name="Eastwood D.C."/>
            <person name="Martin F."/>
            <person name="Cullen D."/>
            <person name="Grigoriev I.V."/>
            <person name="Hibbett D.S."/>
        </authorList>
    </citation>
    <scope>NUCLEOTIDE SEQUENCE [LARGE SCALE GENOMIC DNA]</scope>
    <source>
        <strain evidence="9">RWD-64-598 SS2</strain>
    </source>
</reference>
<evidence type="ECO:0000313" key="9">
    <source>
        <dbReference type="Proteomes" id="UP000053558"/>
    </source>
</evidence>
<dbReference type="InterPro" id="IPR011545">
    <property type="entry name" value="DEAD/DEAH_box_helicase_dom"/>
</dbReference>
<dbReference type="SUPFAM" id="SSF81296">
    <property type="entry name" value="E set domains"/>
    <property type="match status" value="1"/>
</dbReference>
<keyword evidence="9" id="KW-1185">Reference proteome</keyword>
<dbReference type="SMART" id="SM00973">
    <property type="entry name" value="Sec63"/>
    <property type="match status" value="1"/>
</dbReference>
<dbReference type="FunFam" id="3.40.50.300:FF:000102">
    <property type="entry name" value="RNA helicase, activating signal cointegrator 1"/>
    <property type="match status" value="1"/>
</dbReference>
<comment type="caution">
    <text evidence="8">The sequence shown here is derived from an EMBL/GenBank/DDBJ whole genome shotgun (WGS) entry which is preliminary data.</text>
</comment>
<dbReference type="CDD" id="cd18020">
    <property type="entry name" value="DEXHc_ASCC3_1"/>
    <property type="match status" value="1"/>
</dbReference>
<dbReference type="RefSeq" id="XP_007767383.1">
    <property type="nucleotide sequence ID" value="XM_007769193.1"/>
</dbReference>
<evidence type="ECO:0000256" key="3">
    <source>
        <dbReference type="ARBA" id="ARBA00022806"/>
    </source>
</evidence>
<accession>A0A5M3MUL9</accession>
<evidence type="ECO:0000256" key="5">
    <source>
        <dbReference type="SAM" id="SignalP"/>
    </source>
</evidence>
<dbReference type="InterPro" id="IPR035892">
    <property type="entry name" value="C2_domain_sf"/>
</dbReference>
<dbReference type="GO" id="GO:0005524">
    <property type="term" value="F:ATP binding"/>
    <property type="evidence" value="ECO:0007669"/>
    <property type="project" value="UniProtKB-KW"/>
</dbReference>
<dbReference type="GO" id="GO:0016787">
    <property type="term" value="F:hydrolase activity"/>
    <property type="evidence" value="ECO:0007669"/>
    <property type="project" value="UniProtKB-KW"/>
</dbReference>
<dbReference type="Proteomes" id="UP000053558">
    <property type="component" value="Unassembled WGS sequence"/>
</dbReference>
<dbReference type="Gene3D" id="2.60.40.150">
    <property type="entry name" value="C2 domain"/>
    <property type="match status" value="1"/>
</dbReference>
<proteinExistence type="predicted"/>
<dbReference type="Gene3D" id="1.10.10.10">
    <property type="entry name" value="Winged helix-like DNA-binding domain superfamily/Winged helix DNA-binding domain"/>
    <property type="match status" value="1"/>
</dbReference>
<keyword evidence="3" id="KW-0347">Helicase</keyword>
<dbReference type="InterPro" id="IPR001650">
    <property type="entry name" value="Helicase_C-like"/>
</dbReference>
<dbReference type="PANTHER" id="PTHR47961">
    <property type="entry name" value="DNA POLYMERASE THETA, PUTATIVE (AFU_ORTHOLOGUE AFUA_1G05260)-RELATED"/>
    <property type="match status" value="1"/>
</dbReference>
<dbReference type="PROSITE" id="PS51192">
    <property type="entry name" value="HELICASE_ATP_BIND_1"/>
    <property type="match status" value="1"/>
</dbReference>
<dbReference type="KEGG" id="cput:CONPUDRAFT_54354"/>
<dbReference type="Pfam" id="PF02889">
    <property type="entry name" value="Sec63"/>
    <property type="match status" value="1"/>
</dbReference>
<dbReference type="InterPro" id="IPR014756">
    <property type="entry name" value="Ig_E-set"/>
</dbReference>
<dbReference type="InterPro" id="IPR004179">
    <property type="entry name" value="Sec63-dom"/>
</dbReference>
<dbReference type="CDD" id="cd18795">
    <property type="entry name" value="SF2_C_Ski2"/>
    <property type="match status" value="1"/>
</dbReference>
<keyword evidence="4" id="KW-0067">ATP-binding</keyword>
<dbReference type="Pfam" id="PF23445">
    <property type="entry name" value="WHD_SNRNP200"/>
    <property type="match status" value="1"/>
</dbReference>
<dbReference type="InterPro" id="IPR057842">
    <property type="entry name" value="WH_MER3"/>
</dbReference>
<dbReference type="Pfam" id="PF00271">
    <property type="entry name" value="Helicase_C"/>
    <property type="match status" value="1"/>
</dbReference>
<dbReference type="InterPro" id="IPR014001">
    <property type="entry name" value="Helicase_ATP-bd"/>
</dbReference>
<evidence type="ECO:0000259" key="6">
    <source>
        <dbReference type="PROSITE" id="PS51192"/>
    </source>
</evidence>
<dbReference type="FunFam" id="1.10.10.10:FF:000024">
    <property type="entry name" value="U5 small nuclear ribonucleoprotein helicase"/>
    <property type="match status" value="1"/>
</dbReference>
<dbReference type="SMART" id="SM00490">
    <property type="entry name" value="HELICc"/>
    <property type="match status" value="1"/>
</dbReference>
<dbReference type="SUPFAM" id="SSF158702">
    <property type="entry name" value="Sec63 N-terminal domain-like"/>
    <property type="match status" value="1"/>
</dbReference>
<evidence type="ECO:0000256" key="2">
    <source>
        <dbReference type="ARBA" id="ARBA00022801"/>
    </source>
</evidence>
<dbReference type="Gene3D" id="3.40.50.300">
    <property type="entry name" value="P-loop containing nucleotide triphosphate hydrolases"/>
    <property type="match status" value="4"/>
</dbReference>
<dbReference type="GO" id="GO:0005634">
    <property type="term" value="C:nucleus"/>
    <property type="evidence" value="ECO:0007669"/>
    <property type="project" value="TreeGrafter"/>
</dbReference>
<dbReference type="PROSITE" id="PS51194">
    <property type="entry name" value="HELICASE_CTER"/>
    <property type="match status" value="1"/>
</dbReference>
<evidence type="ECO:0000256" key="1">
    <source>
        <dbReference type="ARBA" id="ARBA00022741"/>
    </source>
</evidence>
<dbReference type="SMART" id="SM00487">
    <property type="entry name" value="DEXDc"/>
    <property type="match status" value="1"/>
</dbReference>
<evidence type="ECO:0000256" key="4">
    <source>
        <dbReference type="ARBA" id="ARBA00022840"/>
    </source>
</evidence>
<dbReference type="InterPro" id="IPR050474">
    <property type="entry name" value="Hel308_SKI2-like"/>
</dbReference>
<organism evidence="8 9">
    <name type="scientific">Coniophora puteana (strain RWD-64-598)</name>
    <name type="common">Brown rot fungus</name>
    <dbReference type="NCBI Taxonomy" id="741705"/>
    <lineage>
        <taxon>Eukaryota</taxon>
        <taxon>Fungi</taxon>
        <taxon>Dikarya</taxon>
        <taxon>Basidiomycota</taxon>
        <taxon>Agaricomycotina</taxon>
        <taxon>Agaricomycetes</taxon>
        <taxon>Agaricomycetidae</taxon>
        <taxon>Boletales</taxon>
        <taxon>Coniophorineae</taxon>
        <taxon>Coniophoraceae</taxon>
        <taxon>Coniophora</taxon>
    </lineage>
</organism>
<dbReference type="GO" id="GO:0004386">
    <property type="term" value="F:helicase activity"/>
    <property type="evidence" value="ECO:0007669"/>
    <property type="project" value="UniProtKB-KW"/>
</dbReference>
<dbReference type="OMA" id="SKFEDIG"/>
<dbReference type="FunFam" id="3.40.50.300:FF:000062">
    <property type="entry name" value="U5 small nuclear ribonucleoprotein helicase"/>
    <property type="match status" value="1"/>
</dbReference>
<dbReference type="InterPro" id="IPR036388">
    <property type="entry name" value="WH-like_DNA-bd_sf"/>
</dbReference>
<feature type="domain" description="Helicase C-terminal" evidence="7">
    <location>
        <begin position="503"/>
        <end position="706"/>
    </location>
</feature>
<dbReference type="EMBL" id="JH711577">
    <property type="protein sequence ID" value="EIW82415.1"/>
    <property type="molecule type" value="Genomic_DNA"/>
</dbReference>
<dbReference type="GO" id="GO:0003676">
    <property type="term" value="F:nucleic acid binding"/>
    <property type="evidence" value="ECO:0007669"/>
    <property type="project" value="InterPro"/>
</dbReference>
<dbReference type="Pfam" id="PF00270">
    <property type="entry name" value="DEAD"/>
    <property type="match status" value="1"/>
</dbReference>
<keyword evidence="2" id="KW-0378">Hydrolase</keyword>
<feature type="domain" description="Helicase ATP-binding" evidence="6">
    <location>
        <begin position="281"/>
        <end position="472"/>
    </location>
</feature>